<protein>
    <recommendedName>
        <fullName evidence="3">Transposase IS200-like domain-containing protein</fullName>
    </recommendedName>
</protein>
<evidence type="ECO:0008006" key="3">
    <source>
        <dbReference type="Google" id="ProtNLM"/>
    </source>
</evidence>
<organism evidence="2">
    <name type="scientific">uncultured Phycisphaerae bacterium</name>
    <dbReference type="NCBI Taxonomy" id="904963"/>
    <lineage>
        <taxon>Bacteria</taxon>
        <taxon>Pseudomonadati</taxon>
        <taxon>Planctomycetota</taxon>
        <taxon>Phycisphaerae</taxon>
        <taxon>environmental samples</taxon>
    </lineage>
</organism>
<dbReference type="AlphaFoldDB" id="A0A6J4QHH7"/>
<dbReference type="Gene3D" id="3.30.70.1290">
    <property type="entry name" value="Transposase IS200-like"/>
    <property type="match status" value="1"/>
</dbReference>
<dbReference type="EMBL" id="CADCUQ010001035">
    <property type="protein sequence ID" value="CAA9444375.1"/>
    <property type="molecule type" value="Genomic_DNA"/>
</dbReference>
<dbReference type="GO" id="GO:0003677">
    <property type="term" value="F:DNA binding"/>
    <property type="evidence" value="ECO:0007669"/>
    <property type="project" value="InterPro"/>
</dbReference>
<gene>
    <name evidence="2" type="ORF">AVDCRST_MAG64-4414</name>
</gene>
<reference evidence="2" key="1">
    <citation type="submission" date="2020-02" db="EMBL/GenBank/DDBJ databases">
        <authorList>
            <person name="Meier V. D."/>
        </authorList>
    </citation>
    <scope>NUCLEOTIDE SEQUENCE</scope>
    <source>
        <strain evidence="2">AVDCRST_MAG64</strain>
    </source>
</reference>
<feature type="compositionally biased region" description="Basic and acidic residues" evidence="1">
    <location>
        <begin position="40"/>
        <end position="65"/>
    </location>
</feature>
<dbReference type="SUPFAM" id="SSF143422">
    <property type="entry name" value="Transposase IS200-like"/>
    <property type="match status" value="1"/>
</dbReference>
<evidence type="ECO:0000313" key="2">
    <source>
        <dbReference type="EMBL" id="CAA9444375.1"/>
    </source>
</evidence>
<accession>A0A6J4QHH7</accession>
<feature type="region of interest" description="Disordered" evidence="1">
    <location>
        <begin position="32"/>
        <end position="65"/>
    </location>
</feature>
<evidence type="ECO:0000256" key="1">
    <source>
        <dbReference type="SAM" id="MobiDB-lite"/>
    </source>
</evidence>
<dbReference type="InterPro" id="IPR036515">
    <property type="entry name" value="Transposase_17_sf"/>
</dbReference>
<dbReference type="GO" id="GO:0004803">
    <property type="term" value="F:transposase activity"/>
    <property type="evidence" value="ECO:0007669"/>
    <property type="project" value="InterPro"/>
</dbReference>
<sequence>MLIVRGSGGNRPNVLLASHLVLHGYGHWLSNDPRGSASTETRKPELRDLGEVHTGRRPQHEQPSKQELRGFYRRAEPLLQFDPLWYRDRERSLLADGLRAALRQHGYTIWACALCANHAHVVARAHRDRADAIWHNRARATAEAIRAAGIAPPDHPVWSHRPYKVYLYTWQDVVDRVAYVEDNPGKERLPQQVWDFVQPLPKQCAGLVPRRKGIWDPRGRR</sequence>
<proteinExistence type="predicted"/>
<name>A0A6J4QHH7_9BACT</name>
<dbReference type="GO" id="GO:0006313">
    <property type="term" value="P:DNA transposition"/>
    <property type="evidence" value="ECO:0007669"/>
    <property type="project" value="InterPro"/>
</dbReference>